<keyword evidence="3" id="KW-0240">DNA-directed RNA polymerase</keyword>
<dbReference type="HAMAP" id="MF_00250">
    <property type="entry name" value="RNApol_arch_Rpo10"/>
    <property type="match status" value="1"/>
</dbReference>
<keyword evidence="6" id="KW-0804">Transcription</keyword>
<dbReference type="Proteomes" id="UP000192501">
    <property type="component" value="Unassembled WGS sequence"/>
</dbReference>
<keyword evidence="11" id="KW-1185">Reference proteome</keyword>
<dbReference type="InterPro" id="IPR000268">
    <property type="entry name" value="RPABC5/Rpb10"/>
</dbReference>
<dbReference type="Proteomes" id="UP000192356">
    <property type="component" value="Unassembled WGS sequence"/>
</dbReference>
<dbReference type="PIRSF" id="PIRSF005653">
    <property type="entry name" value="RNA_pol_N/8_sub"/>
    <property type="match status" value="1"/>
</dbReference>
<dbReference type="AlphaFoldDB" id="A0A1X0QES8"/>
<dbReference type="PANTHER" id="PTHR23431">
    <property type="entry name" value="DNA-DIRECTED RNA POLYMERASES I, II, AND III SUBUNIT RPABC5 FAMILY MEMBER"/>
    <property type="match status" value="1"/>
</dbReference>
<dbReference type="InterPro" id="IPR020789">
    <property type="entry name" value="RNA_pol_suN_Zn-BS"/>
</dbReference>
<evidence type="ECO:0000313" key="10">
    <source>
        <dbReference type="EMBL" id="ORD98941.1"/>
    </source>
</evidence>
<proteinExistence type="inferred from homology"/>
<dbReference type="Gene3D" id="1.10.10.60">
    <property type="entry name" value="Homeodomain-like"/>
    <property type="match status" value="1"/>
</dbReference>
<comment type="caution">
    <text evidence="9">The sequence shown here is derived from an EMBL/GenBank/DDBJ whole genome shotgun (WGS) entry which is preliminary data.</text>
</comment>
<comment type="similarity">
    <text evidence="7">Belongs to the archaeal Rpo10/eukaryotic RPB10 RNA polymerase subunit family.</text>
</comment>
<dbReference type="EMBL" id="LTAI01000373">
    <property type="protein sequence ID" value="ORD98941.1"/>
    <property type="molecule type" value="Genomic_DNA"/>
</dbReference>
<dbReference type="EMBL" id="LVKB01000099">
    <property type="protein sequence ID" value="ORD96341.1"/>
    <property type="molecule type" value="Genomic_DNA"/>
</dbReference>
<evidence type="ECO:0000313" key="8">
    <source>
        <dbReference type="EMBL" id="ORD96341.1"/>
    </source>
</evidence>
<dbReference type="GO" id="GO:0003899">
    <property type="term" value="F:DNA-directed RNA polymerase activity"/>
    <property type="evidence" value="ECO:0007669"/>
    <property type="project" value="InterPro"/>
</dbReference>
<evidence type="ECO:0000313" key="11">
    <source>
        <dbReference type="Proteomes" id="UP000192356"/>
    </source>
</evidence>
<dbReference type="GO" id="GO:0006351">
    <property type="term" value="P:DNA-templated transcription"/>
    <property type="evidence" value="ECO:0007669"/>
    <property type="project" value="InterPro"/>
</dbReference>
<accession>A0A1X0QES8</accession>
<keyword evidence="4" id="KW-0479">Metal-binding</keyword>
<name>A0A1X0QES8_9MICR</name>
<evidence type="ECO:0000313" key="12">
    <source>
        <dbReference type="Proteomes" id="UP000192501"/>
    </source>
</evidence>
<reference evidence="11 12" key="1">
    <citation type="journal article" date="2017" name="Environ. Microbiol.">
        <title>Decay of the glycolytic pathway and adaptation to intranuclear parasitism within Enterocytozoonidae microsporidia.</title>
        <authorList>
            <person name="Wiredu Boakye D."/>
            <person name="Jaroenlak P."/>
            <person name="Prachumwat A."/>
            <person name="Williams T.A."/>
            <person name="Bateman K.S."/>
            <person name="Itsathitphaisarn O."/>
            <person name="Sritunyalucksana K."/>
            <person name="Paszkiewicz K.H."/>
            <person name="Moore K.A."/>
            <person name="Stentiford G.D."/>
            <person name="Williams B.A."/>
        </authorList>
    </citation>
    <scope>NUCLEOTIDE SEQUENCE [LARGE SCALE GENOMIC DNA]</scope>
    <source>
        <strain evidence="12">canceri</strain>
        <strain evidence="9">Canceri</strain>
        <strain evidence="8 11">GB1</strain>
    </source>
</reference>
<dbReference type="FunFam" id="1.10.10.60:FF:000024">
    <property type="entry name" value="DNA-directed RNA polymerases I, II, and III subunit"/>
    <property type="match status" value="1"/>
</dbReference>
<dbReference type="Pfam" id="PF01194">
    <property type="entry name" value="RNA_pol_N"/>
    <property type="match status" value="1"/>
</dbReference>
<dbReference type="VEuPathDB" id="MicrosporidiaDB:A0H76_1677"/>
<gene>
    <name evidence="9" type="primary">RPAB5</name>
    <name evidence="10" type="ORF">A0H76_1677</name>
    <name evidence="9" type="ORF">A0H76_2782</name>
    <name evidence="8" type="ORF">HERIO_1721</name>
</gene>
<dbReference type="GO" id="GO:0005665">
    <property type="term" value="C:RNA polymerase II, core complex"/>
    <property type="evidence" value="ECO:0007669"/>
    <property type="project" value="UniProtKB-ARBA"/>
</dbReference>
<dbReference type="PANTHER" id="PTHR23431:SF3">
    <property type="entry name" value="DNA-DIRECTED RNA POLYMERASES I, II, AND III SUBUNIT RPABC5"/>
    <property type="match status" value="1"/>
</dbReference>
<dbReference type="InterPro" id="IPR023580">
    <property type="entry name" value="RNA_pol_su_RPB10"/>
</dbReference>
<organism evidence="9 12">
    <name type="scientific">Hepatospora eriocheir</name>
    <dbReference type="NCBI Taxonomy" id="1081669"/>
    <lineage>
        <taxon>Eukaryota</taxon>
        <taxon>Fungi</taxon>
        <taxon>Fungi incertae sedis</taxon>
        <taxon>Microsporidia</taxon>
        <taxon>Hepatosporidae</taxon>
        <taxon>Hepatospora</taxon>
    </lineage>
</organism>
<evidence type="ECO:0000256" key="6">
    <source>
        <dbReference type="ARBA" id="ARBA00023163"/>
    </source>
</evidence>
<dbReference type="NCBIfam" id="NF003089">
    <property type="entry name" value="PRK04016.1"/>
    <property type="match status" value="1"/>
</dbReference>
<dbReference type="SUPFAM" id="SSF46924">
    <property type="entry name" value="RNA polymerase subunit RPB10"/>
    <property type="match status" value="1"/>
</dbReference>
<dbReference type="OrthoDB" id="10258858at2759"/>
<evidence type="ECO:0000256" key="5">
    <source>
        <dbReference type="ARBA" id="ARBA00022833"/>
    </source>
</evidence>
<evidence type="ECO:0000256" key="2">
    <source>
        <dbReference type="ARBA" id="ARBA00020813"/>
    </source>
</evidence>
<sequence>MIIPVRCFTCGKEISSRFEEFTQLKESNMRAGEALDILGMKRYCCRRMFLGHVDLSERLLEFETTNKNTESNL</sequence>
<dbReference type="PROSITE" id="PS01112">
    <property type="entry name" value="RNA_POL_N_8KD"/>
    <property type="match status" value="1"/>
</dbReference>
<keyword evidence="5" id="KW-0862">Zinc</keyword>
<evidence type="ECO:0000256" key="1">
    <source>
        <dbReference type="ARBA" id="ARBA00004123"/>
    </source>
</evidence>
<evidence type="ECO:0000256" key="3">
    <source>
        <dbReference type="ARBA" id="ARBA00022478"/>
    </source>
</evidence>
<comment type="subcellular location">
    <subcellularLocation>
        <location evidence="1">Nucleus</location>
    </subcellularLocation>
</comment>
<evidence type="ECO:0000256" key="7">
    <source>
        <dbReference type="ARBA" id="ARBA00025720"/>
    </source>
</evidence>
<evidence type="ECO:0000313" key="9">
    <source>
        <dbReference type="EMBL" id="ORD98287.1"/>
    </source>
</evidence>
<dbReference type="VEuPathDB" id="MicrosporidiaDB:HERIO_1721"/>
<dbReference type="GO" id="GO:0003677">
    <property type="term" value="F:DNA binding"/>
    <property type="evidence" value="ECO:0007669"/>
    <property type="project" value="InterPro"/>
</dbReference>
<dbReference type="VEuPathDB" id="MicrosporidiaDB:A0H76_2782"/>
<dbReference type="GO" id="GO:0008270">
    <property type="term" value="F:zinc ion binding"/>
    <property type="evidence" value="ECO:0007669"/>
    <property type="project" value="InterPro"/>
</dbReference>
<dbReference type="EMBL" id="LTAI01000832">
    <property type="protein sequence ID" value="ORD98287.1"/>
    <property type="molecule type" value="Genomic_DNA"/>
</dbReference>
<evidence type="ECO:0000256" key="4">
    <source>
        <dbReference type="ARBA" id="ARBA00022723"/>
    </source>
</evidence>
<protein>
    <recommendedName>
        <fullName evidence="2">DNA-directed RNA polymerases I, II, and III subunit RPABC5</fullName>
    </recommendedName>
</protein>